<reference evidence="6 7" key="1">
    <citation type="submission" date="2020-02" db="EMBL/GenBank/DDBJ databases">
        <title>Acidophilic actinobacteria isolated from forest soil.</title>
        <authorList>
            <person name="Golinska P."/>
        </authorList>
    </citation>
    <scope>NUCLEOTIDE SEQUENCE [LARGE SCALE GENOMIC DNA]</scope>
    <source>
        <strain evidence="6 7">NL8</strain>
    </source>
</reference>
<evidence type="ECO:0000259" key="3">
    <source>
        <dbReference type="Pfam" id="PF16334"/>
    </source>
</evidence>
<dbReference type="PANTHER" id="PTHR31987">
    <property type="entry name" value="GLUTAMINASE A-RELATED"/>
    <property type="match status" value="1"/>
</dbReference>
<dbReference type="Gene3D" id="2.80.10.50">
    <property type="match status" value="1"/>
</dbReference>
<dbReference type="PROSITE" id="PS50231">
    <property type="entry name" value="RICIN_B_LECTIN"/>
    <property type="match status" value="1"/>
</dbReference>
<sequence length="890" mass="93958">MSNPAIEPTPAPSTTAEPGGPVVGRRGLLRNTSLAALAVGGAFGGVFDGTAQATAATQSAATTAATAPAPRTAQTRADISFTPLRPPATPLAVRSPYLSTWLAGDSLVGNWPSFWNGHITALCGIARIDGTAYLFAGAPASSVVANSMTQTSVQVTATRSIFTFTAAGVTLTATFFSPVEPTNLQRQSVPLSYVTVQAASADGGSHTVNVHLDVSAEWAHGDVTQQVTWAQQQTGAGSVIMGFTPNTPTVFGEHGDQASWGTSVLASSAASSLTWQLGQDIVVRGASVSQGTLPDTVDQNQPRAINDNWPVAGLNRNLGTVTSASPSAVFVAAVGHVRTPALTYLGADLPPWWSTYWGSWEAMVDWFLADYPAALAAAQSLEAQIESTASAAVGGGSVGADYAALCALAARQVIGGTELVSRNGSPWAFLKEISSDGNVSTVDVIYPAFPGLLFLDPSYLQLLLEPILDYSESGQWPKTFAVHDLGSSYPNAGGHNDGNEEDMPVEESANMLIMIAALLQRIPAASATAFAQQHYTILKQWGDYLVSNALDPANQNQTDDFTGPIAHSVNLALKGQVAIGAMSVISSIAGSAYAADQASYYSIARSYISQWVSKGEDPSGPYLDLAYGSPTTWSLKYNGFPDKLLGLNLVPTGIKNQEAGWYQSNAGAYGVILDPRHNYTKADWEIFTAAFLSDQPVRDTLIQGVYGFANSTGNRVPFSDWYDVTSAAQQGFQNRPVVGAMFAPALTVTADRTRWYKVQNQNSGKVLAVSGMSLADVTNVTQWTDNGTPDHLWAIVPNPDGTVRIVNRNSGKVLAVHNQDTSPGAFVQQFMDNGTPDHLWQIVDAGNGWSKIFNVHSGLLMAVSGASTADGAQVTQWNDNGTTDHLWRLV</sequence>
<keyword evidence="7" id="KW-1185">Reference proteome</keyword>
<dbReference type="InterPro" id="IPR032515">
    <property type="entry name" value="DUF4964"/>
</dbReference>
<feature type="domain" description="Ricin B lectin" evidence="2">
    <location>
        <begin position="753"/>
        <end position="829"/>
    </location>
</feature>
<dbReference type="CDD" id="cd00161">
    <property type="entry name" value="beta-trefoil_Ricin-like"/>
    <property type="match status" value="1"/>
</dbReference>
<dbReference type="PROSITE" id="PS51318">
    <property type="entry name" value="TAT"/>
    <property type="match status" value="1"/>
</dbReference>
<evidence type="ECO:0000313" key="6">
    <source>
        <dbReference type="EMBL" id="MBS2552851.1"/>
    </source>
</evidence>
<dbReference type="InterPro" id="IPR035992">
    <property type="entry name" value="Ricin_B-like_lectins"/>
</dbReference>
<feature type="region of interest" description="Disordered" evidence="1">
    <location>
        <begin position="1"/>
        <end position="21"/>
    </location>
</feature>
<accession>A0ABS5L3D0</accession>
<dbReference type="EMBL" id="JAAFYZ010000215">
    <property type="protein sequence ID" value="MBS2552851.1"/>
    <property type="molecule type" value="Genomic_DNA"/>
</dbReference>
<feature type="domain" description="Glutaminase A N-terminal" evidence="5">
    <location>
        <begin position="158"/>
        <end position="387"/>
    </location>
</feature>
<name>A0ABS5L3D0_9ACTN</name>
<dbReference type="Pfam" id="PF16335">
    <property type="entry name" value="GtaA_6_Hairpin"/>
    <property type="match status" value="1"/>
</dbReference>
<dbReference type="Pfam" id="PF14200">
    <property type="entry name" value="RicinB_lectin_2"/>
    <property type="match status" value="2"/>
</dbReference>
<dbReference type="InterPro" id="IPR000772">
    <property type="entry name" value="Ricin_B_lectin"/>
</dbReference>
<proteinExistence type="predicted"/>
<evidence type="ECO:0000259" key="5">
    <source>
        <dbReference type="Pfam" id="PF17168"/>
    </source>
</evidence>
<dbReference type="InterPro" id="IPR052743">
    <property type="entry name" value="Glutaminase_GtaA"/>
</dbReference>
<dbReference type="RefSeq" id="WP_212018839.1">
    <property type="nucleotide sequence ID" value="NZ_JAAFYZ010000215.1"/>
</dbReference>
<feature type="domain" description="Ricin B lectin" evidence="2">
    <location>
        <begin position="839"/>
        <end position="889"/>
    </location>
</feature>
<dbReference type="InterPro" id="IPR033433">
    <property type="entry name" value="GtaA_N"/>
</dbReference>
<feature type="domain" description="Glutaminase A central" evidence="4">
    <location>
        <begin position="399"/>
        <end position="743"/>
    </location>
</feature>
<dbReference type="InterPro" id="IPR006311">
    <property type="entry name" value="TAT_signal"/>
</dbReference>
<dbReference type="InterPro" id="IPR032514">
    <property type="entry name" value="GtaA_central"/>
</dbReference>
<dbReference type="Pfam" id="PF17168">
    <property type="entry name" value="DUF5127"/>
    <property type="match status" value="1"/>
</dbReference>
<feature type="domain" description="DUF4964" evidence="3">
    <location>
        <begin position="82"/>
        <end position="138"/>
    </location>
</feature>
<dbReference type="PANTHER" id="PTHR31987:SF1">
    <property type="entry name" value="GLUTAMINASE A"/>
    <property type="match status" value="1"/>
</dbReference>
<dbReference type="Pfam" id="PF16334">
    <property type="entry name" value="DUF4964"/>
    <property type="match status" value="1"/>
</dbReference>
<evidence type="ECO:0000259" key="4">
    <source>
        <dbReference type="Pfam" id="PF16335"/>
    </source>
</evidence>
<comment type="caution">
    <text evidence="6">The sequence shown here is derived from an EMBL/GenBank/DDBJ whole genome shotgun (WGS) entry which is preliminary data.</text>
</comment>
<organism evidence="6 7">
    <name type="scientific">Catenulispora pinistramenti</name>
    <dbReference type="NCBI Taxonomy" id="2705254"/>
    <lineage>
        <taxon>Bacteria</taxon>
        <taxon>Bacillati</taxon>
        <taxon>Actinomycetota</taxon>
        <taxon>Actinomycetes</taxon>
        <taxon>Catenulisporales</taxon>
        <taxon>Catenulisporaceae</taxon>
        <taxon>Catenulispora</taxon>
    </lineage>
</organism>
<evidence type="ECO:0000256" key="1">
    <source>
        <dbReference type="SAM" id="MobiDB-lite"/>
    </source>
</evidence>
<feature type="compositionally biased region" description="Low complexity" evidence="1">
    <location>
        <begin position="61"/>
        <end position="77"/>
    </location>
</feature>
<gene>
    <name evidence="6" type="ORF">KGQ19_38960</name>
</gene>
<feature type="region of interest" description="Disordered" evidence="1">
    <location>
        <begin position="61"/>
        <end position="82"/>
    </location>
</feature>
<protein>
    <submittedName>
        <fullName evidence="6">DUF4965 domain-containing protein</fullName>
    </submittedName>
</protein>
<dbReference type="SUPFAM" id="SSF50370">
    <property type="entry name" value="Ricin B-like lectins"/>
    <property type="match status" value="1"/>
</dbReference>
<dbReference type="Proteomes" id="UP000730482">
    <property type="component" value="Unassembled WGS sequence"/>
</dbReference>
<evidence type="ECO:0000313" key="7">
    <source>
        <dbReference type="Proteomes" id="UP000730482"/>
    </source>
</evidence>
<evidence type="ECO:0000259" key="2">
    <source>
        <dbReference type="Pfam" id="PF14200"/>
    </source>
</evidence>